<dbReference type="CDD" id="cd05387">
    <property type="entry name" value="BY-kinase"/>
    <property type="match status" value="1"/>
</dbReference>
<dbReference type="InterPro" id="IPR025669">
    <property type="entry name" value="AAA_dom"/>
</dbReference>
<dbReference type="NCBIfam" id="TIGR01007">
    <property type="entry name" value="eps_fam"/>
    <property type="match status" value="1"/>
</dbReference>
<keyword evidence="6" id="KW-0067">ATP-binding</keyword>
<dbReference type="Gene3D" id="3.40.50.300">
    <property type="entry name" value="P-loop containing nucleotide triphosphate hydrolases"/>
    <property type="match status" value="1"/>
</dbReference>
<dbReference type="Proteomes" id="UP000789833">
    <property type="component" value="Unassembled WGS sequence"/>
</dbReference>
<feature type="domain" description="AAA" evidence="9">
    <location>
        <begin position="62"/>
        <end position="179"/>
    </location>
</feature>
<accession>A0ABM8YJS9</accession>
<dbReference type="InterPro" id="IPR005702">
    <property type="entry name" value="Wzc-like_C"/>
</dbReference>
<dbReference type="SUPFAM" id="SSF52540">
    <property type="entry name" value="P-loop containing nucleoside triphosphate hydrolases"/>
    <property type="match status" value="1"/>
</dbReference>
<evidence type="ECO:0000256" key="8">
    <source>
        <dbReference type="ARBA" id="ARBA00051245"/>
    </source>
</evidence>
<dbReference type="PANTHER" id="PTHR32309">
    <property type="entry name" value="TYROSINE-PROTEIN KINASE"/>
    <property type="match status" value="1"/>
</dbReference>
<dbReference type="InterPro" id="IPR027417">
    <property type="entry name" value="P-loop_NTPase"/>
</dbReference>
<comment type="catalytic activity">
    <reaction evidence="8">
        <text>L-tyrosyl-[protein] + ATP = O-phospho-L-tyrosyl-[protein] + ADP + H(+)</text>
        <dbReference type="Rhea" id="RHEA:10596"/>
        <dbReference type="Rhea" id="RHEA-COMP:10136"/>
        <dbReference type="Rhea" id="RHEA-COMP:20101"/>
        <dbReference type="ChEBI" id="CHEBI:15378"/>
        <dbReference type="ChEBI" id="CHEBI:30616"/>
        <dbReference type="ChEBI" id="CHEBI:46858"/>
        <dbReference type="ChEBI" id="CHEBI:61978"/>
        <dbReference type="ChEBI" id="CHEBI:456216"/>
        <dbReference type="EC" id="2.7.10.2"/>
    </reaction>
</comment>
<proteinExistence type="inferred from homology"/>
<evidence type="ECO:0000256" key="3">
    <source>
        <dbReference type="ARBA" id="ARBA00022679"/>
    </source>
</evidence>
<comment type="similarity">
    <text evidence="1">Belongs to the CpsD/CapB family.</text>
</comment>
<keyword evidence="11" id="KW-1185">Reference proteome</keyword>
<keyword evidence="3 10" id="KW-0808">Transferase</keyword>
<evidence type="ECO:0000256" key="6">
    <source>
        <dbReference type="ARBA" id="ARBA00022840"/>
    </source>
</evidence>
<evidence type="ECO:0000256" key="7">
    <source>
        <dbReference type="ARBA" id="ARBA00023137"/>
    </source>
</evidence>
<comment type="caution">
    <text evidence="10">The sequence shown here is derived from an EMBL/GenBank/DDBJ whole genome shotgun (WGS) entry which is preliminary data.</text>
</comment>
<evidence type="ECO:0000259" key="9">
    <source>
        <dbReference type="Pfam" id="PF13614"/>
    </source>
</evidence>
<evidence type="ECO:0000313" key="11">
    <source>
        <dbReference type="Proteomes" id="UP000789833"/>
    </source>
</evidence>
<dbReference type="Pfam" id="PF13614">
    <property type="entry name" value="AAA_31"/>
    <property type="match status" value="1"/>
</dbReference>
<dbReference type="RefSeq" id="WP_317987032.1">
    <property type="nucleotide sequence ID" value="NZ_CAKJTJ010000003.1"/>
</dbReference>
<reference evidence="10 11" key="1">
    <citation type="submission" date="2021-10" db="EMBL/GenBank/DDBJ databases">
        <authorList>
            <person name="Criscuolo A."/>
        </authorList>
    </citation>
    <scope>NUCLEOTIDE SEQUENCE [LARGE SCALE GENOMIC DNA]</scope>
    <source>
        <strain evidence="11">CIP 111883</strain>
    </source>
</reference>
<organism evidence="10 11">
    <name type="scientific">Sutcliffiella rhizosphaerae</name>
    <dbReference type="NCBI Taxonomy" id="2880967"/>
    <lineage>
        <taxon>Bacteria</taxon>
        <taxon>Bacillati</taxon>
        <taxon>Bacillota</taxon>
        <taxon>Bacilli</taxon>
        <taxon>Bacillales</taxon>
        <taxon>Bacillaceae</taxon>
        <taxon>Sutcliffiella</taxon>
    </lineage>
</organism>
<evidence type="ECO:0000313" key="10">
    <source>
        <dbReference type="EMBL" id="CAG9620191.1"/>
    </source>
</evidence>
<keyword evidence="7" id="KW-0829">Tyrosine-protein kinase</keyword>
<sequence length="235" mass="25634">MVLKKIKNRKSAATTSRHLISDKLPKSPISEQYRTIRTNIQFSAVDRNLRSIMVTSSGPSEGKSTTASNMAVVFAQQGKKVLFIDADMRKPTAHYTFQQSNVTGLTTVLTKQSTLTESINPTRIDNLDILTSGPIPPNPAELLSSKAMQEMLEAAYLQYDMVIFDTPPVLAVTDAQLLANKCDGTLMVVASGSTEKESAQKAKELLDAAQAKILGVVLNGKKRQDGALYYYYGGK</sequence>
<evidence type="ECO:0000256" key="5">
    <source>
        <dbReference type="ARBA" id="ARBA00022777"/>
    </source>
</evidence>
<gene>
    <name evidence="10" type="primary">ywqD_1</name>
    <name evidence="10" type="ORF">BACCIP111883_00959</name>
</gene>
<dbReference type="EC" id="2.7.10.2" evidence="2"/>
<evidence type="ECO:0000256" key="2">
    <source>
        <dbReference type="ARBA" id="ARBA00011903"/>
    </source>
</evidence>
<dbReference type="GO" id="GO:0004715">
    <property type="term" value="F:non-membrane spanning protein tyrosine kinase activity"/>
    <property type="evidence" value="ECO:0007669"/>
    <property type="project" value="UniProtKB-EC"/>
</dbReference>
<keyword evidence="4" id="KW-0547">Nucleotide-binding</keyword>
<keyword evidence="5 10" id="KW-0418">Kinase</keyword>
<evidence type="ECO:0000256" key="4">
    <source>
        <dbReference type="ARBA" id="ARBA00022741"/>
    </source>
</evidence>
<name>A0ABM8YJS9_9BACI</name>
<protein>
    <recommendedName>
        <fullName evidence="2">non-specific protein-tyrosine kinase</fullName>
        <ecNumber evidence="2">2.7.10.2</ecNumber>
    </recommendedName>
</protein>
<evidence type="ECO:0000256" key="1">
    <source>
        <dbReference type="ARBA" id="ARBA00007316"/>
    </source>
</evidence>
<dbReference type="EMBL" id="CAKJTJ010000003">
    <property type="protein sequence ID" value="CAG9620191.1"/>
    <property type="molecule type" value="Genomic_DNA"/>
</dbReference>
<dbReference type="PANTHER" id="PTHR32309:SF13">
    <property type="entry name" value="FERRIC ENTEROBACTIN TRANSPORT PROTEIN FEPE"/>
    <property type="match status" value="1"/>
</dbReference>
<dbReference type="InterPro" id="IPR050445">
    <property type="entry name" value="Bact_polysacc_biosynth/exp"/>
</dbReference>